<dbReference type="EMBL" id="BAAABY010000009">
    <property type="protein sequence ID" value="GAA0447659.1"/>
    <property type="molecule type" value="Genomic_DNA"/>
</dbReference>
<sequence length="267" mass="28815">MRGQHGEPVGGQRAPVGSGSGRLCGMNDFPPLLRTPAPEWYGRLRVHPADLGPARWLTERAPGHGDFATVAGVAAPGFAAYARVLHPASLDERPVRWAAVAAAYGREVAPDTKWHEVIGAEPFYQNASAYGLPEVWDEHPEEGPTPPDLARALIPVLGRHTGTPERCWFGLWEGYGRRDFSRVRRFETPGRREVLLSGTLADVLSPAACDAFDELPDLWWPQDRAWCVGGDVDLVSTYVGGSHALIAELLAAPELEAHPVGPGDGVG</sequence>
<evidence type="ECO:0000256" key="1">
    <source>
        <dbReference type="SAM" id="MobiDB-lite"/>
    </source>
</evidence>
<protein>
    <submittedName>
        <fullName evidence="2">Uncharacterized protein</fullName>
    </submittedName>
</protein>
<organism evidence="2 3">
    <name type="scientific">Streptomyces olivaceiscleroticus</name>
    <dbReference type="NCBI Taxonomy" id="68245"/>
    <lineage>
        <taxon>Bacteria</taxon>
        <taxon>Bacillati</taxon>
        <taxon>Actinomycetota</taxon>
        <taxon>Actinomycetes</taxon>
        <taxon>Kitasatosporales</taxon>
        <taxon>Streptomycetaceae</taxon>
        <taxon>Streptomyces</taxon>
    </lineage>
</organism>
<keyword evidence="3" id="KW-1185">Reference proteome</keyword>
<reference evidence="2 3" key="1">
    <citation type="journal article" date="2019" name="Int. J. Syst. Evol. Microbiol.">
        <title>The Global Catalogue of Microorganisms (GCM) 10K type strain sequencing project: providing services to taxonomists for standard genome sequencing and annotation.</title>
        <authorList>
            <consortium name="The Broad Institute Genomics Platform"/>
            <consortium name="The Broad Institute Genome Sequencing Center for Infectious Disease"/>
            <person name="Wu L."/>
            <person name="Ma J."/>
        </authorList>
    </citation>
    <scope>NUCLEOTIDE SEQUENCE [LARGE SCALE GENOMIC DNA]</scope>
    <source>
        <strain evidence="2 3">JCM 4805</strain>
    </source>
</reference>
<evidence type="ECO:0000313" key="2">
    <source>
        <dbReference type="EMBL" id="GAA0447659.1"/>
    </source>
</evidence>
<comment type="caution">
    <text evidence="2">The sequence shown here is derived from an EMBL/GenBank/DDBJ whole genome shotgun (WGS) entry which is preliminary data.</text>
</comment>
<evidence type="ECO:0000313" key="3">
    <source>
        <dbReference type="Proteomes" id="UP001500909"/>
    </source>
</evidence>
<accession>A0ABN0ZHP9</accession>
<name>A0ABN0ZHP9_9ACTN</name>
<feature type="region of interest" description="Disordered" evidence="1">
    <location>
        <begin position="1"/>
        <end position="21"/>
    </location>
</feature>
<dbReference type="Proteomes" id="UP001500909">
    <property type="component" value="Unassembled WGS sequence"/>
</dbReference>
<proteinExistence type="predicted"/>
<gene>
    <name evidence="2" type="ORF">GCM10010361_09440</name>
</gene>